<evidence type="ECO:0000256" key="11">
    <source>
        <dbReference type="HAMAP-Rule" id="MF_01393"/>
    </source>
</evidence>
<feature type="transmembrane region" description="Helical" evidence="11">
    <location>
        <begin position="182"/>
        <end position="202"/>
    </location>
</feature>
<reference evidence="13" key="1">
    <citation type="journal article" date="2019" name="PLoS Negl. Trop. Dis.">
        <title>Revisiting the worldwide diversity of Leptospira species in the environment.</title>
        <authorList>
            <person name="Vincent A.T."/>
            <person name="Schiettekatte O."/>
            <person name="Bourhy P."/>
            <person name="Veyrier F.J."/>
            <person name="Picardeau M."/>
        </authorList>
    </citation>
    <scope>NUCLEOTIDE SEQUENCE [LARGE SCALE GENOMIC DNA]</scope>
    <source>
        <strain evidence="13">201800299</strain>
    </source>
</reference>
<sequence length="390" mass="43637">MYLNQTSSMTKKFIFFALLVVILPFQVFASEEGSHEAFDLNEVIVHHLMDNAEFPFNIGGVKIYEGEPGFASTSTVISSHEREISCGERPCYDPSTSVIFTDHETGKRFHYVGGFDMHVTKRVTMMWIVALLLFLIFIPAAKLIAKDPLRVQSRFANTVEVFVNFLRKDIVDESMHGHGHGYYHYIFSLFFFILFCNLMGLVPSVGELIVVGKDFALLAGAKLGIYTAVPETLVHHAAHSSHEVPWVAKVWSGITVTGDISVTMTLALLTMVLIYTAGFIYQGPKFIWHSVPNGVPLPLYLIMWPLEFIVSPMAKTFALTVRLLANMTAGHVIILALMGFIFQFQSWGIVPVSVIGSGLIYVLEIFVAFLQAYIFVLLTSLFVGLSMHRH</sequence>
<dbReference type="SUPFAM" id="SSF81336">
    <property type="entry name" value="F1F0 ATP synthase subunit A"/>
    <property type="match status" value="1"/>
</dbReference>
<dbReference type="InterPro" id="IPR045083">
    <property type="entry name" value="ATP_synth_F0_asu_bact/mt"/>
</dbReference>
<comment type="caution">
    <text evidence="13">The sequence shown here is derived from an EMBL/GenBank/DDBJ whole genome shotgun (WGS) entry which is preliminary data.</text>
</comment>
<keyword evidence="10 11" id="KW-0066">ATP synthesis</keyword>
<feature type="transmembrane region" description="Helical" evidence="11">
    <location>
        <begin position="323"/>
        <end position="347"/>
    </location>
</feature>
<dbReference type="GO" id="GO:0046933">
    <property type="term" value="F:proton-transporting ATP synthase activity, rotational mechanism"/>
    <property type="evidence" value="ECO:0007669"/>
    <property type="project" value="UniProtKB-UniRule"/>
</dbReference>
<dbReference type="RefSeq" id="WP_135590346.1">
    <property type="nucleotide sequence ID" value="NZ_RQEZ01000007.1"/>
</dbReference>
<keyword evidence="14" id="KW-1185">Reference proteome</keyword>
<dbReference type="PANTHER" id="PTHR11410:SF0">
    <property type="entry name" value="ATP SYNTHASE SUBUNIT A"/>
    <property type="match status" value="1"/>
</dbReference>
<keyword evidence="8 11" id="KW-0406">Ion transport</keyword>
<dbReference type="NCBIfam" id="TIGR01131">
    <property type="entry name" value="ATP_synt_6_or_A"/>
    <property type="match status" value="1"/>
</dbReference>
<dbReference type="NCBIfam" id="NF009952">
    <property type="entry name" value="PRK13417.1"/>
    <property type="match status" value="1"/>
</dbReference>
<feature type="transmembrane region" description="Helical" evidence="11">
    <location>
        <begin position="125"/>
        <end position="145"/>
    </location>
</feature>
<evidence type="ECO:0000256" key="12">
    <source>
        <dbReference type="RuleBase" id="RU000483"/>
    </source>
</evidence>
<keyword evidence="11" id="KW-1003">Cell membrane</keyword>
<protein>
    <recommendedName>
        <fullName evidence="11 12">ATP synthase subunit a</fullName>
    </recommendedName>
    <alternativeName>
        <fullName evidence="11">ATP synthase F0 sector subunit a</fullName>
    </alternativeName>
    <alternativeName>
        <fullName evidence="11">F-ATPase subunit 6</fullName>
    </alternativeName>
</protein>
<dbReference type="HAMAP" id="MF_01393">
    <property type="entry name" value="ATP_synth_a_bact"/>
    <property type="match status" value="1"/>
</dbReference>
<dbReference type="InterPro" id="IPR000568">
    <property type="entry name" value="ATP_synth_F0_asu"/>
</dbReference>
<dbReference type="AlphaFoldDB" id="A0A5F1Z164"/>
<dbReference type="Proteomes" id="UP000298277">
    <property type="component" value="Unassembled WGS sequence"/>
</dbReference>
<gene>
    <name evidence="11 13" type="primary">atpB</name>
    <name evidence="13" type="ORF">EHQ17_17005</name>
</gene>
<dbReference type="PANTHER" id="PTHR11410">
    <property type="entry name" value="ATP SYNTHASE SUBUNIT A"/>
    <property type="match status" value="1"/>
</dbReference>
<feature type="transmembrane region" description="Helical" evidence="11">
    <location>
        <begin position="359"/>
        <end position="385"/>
    </location>
</feature>
<keyword evidence="9 11" id="KW-0472">Membrane</keyword>
<evidence type="ECO:0000256" key="10">
    <source>
        <dbReference type="ARBA" id="ARBA00023310"/>
    </source>
</evidence>
<dbReference type="GO" id="GO:0005886">
    <property type="term" value="C:plasma membrane"/>
    <property type="evidence" value="ECO:0007669"/>
    <property type="project" value="UniProtKB-SubCell"/>
</dbReference>
<dbReference type="EMBL" id="RQFA01000073">
    <property type="protein sequence ID" value="TGK29053.1"/>
    <property type="molecule type" value="Genomic_DNA"/>
</dbReference>
<evidence type="ECO:0000256" key="5">
    <source>
        <dbReference type="ARBA" id="ARBA00022692"/>
    </source>
</evidence>
<dbReference type="Gene3D" id="1.20.120.220">
    <property type="entry name" value="ATP synthase, F0 complex, subunit A"/>
    <property type="match status" value="1"/>
</dbReference>
<dbReference type="InterPro" id="IPR035908">
    <property type="entry name" value="F0_ATP_A_sf"/>
</dbReference>
<comment type="subcellular location">
    <subcellularLocation>
        <location evidence="11 12">Cell membrane</location>
        <topology evidence="11 12">Multi-pass membrane protein</topology>
    </subcellularLocation>
    <subcellularLocation>
        <location evidence="1">Membrane</location>
        <topology evidence="1">Multi-pass membrane protein</topology>
    </subcellularLocation>
</comment>
<comment type="similarity">
    <text evidence="2 11 12">Belongs to the ATPase A chain family.</text>
</comment>
<keyword evidence="5 11" id="KW-0812">Transmembrane</keyword>
<evidence type="ECO:0000256" key="8">
    <source>
        <dbReference type="ARBA" id="ARBA00023065"/>
    </source>
</evidence>
<keyword evidence="4 11" id="KW-0138">CF(0)</keyword>
<evidence type="ECO:0000313" key="14">
    <source>
        <dbReference type="Proteomes" id="UP000298277"/>
    </source>
</evidence>
<dbReference type="GO" id="GO:0045259">
    <property type="term" value="C:proton-transporting ATP synthase complex"/>
    <property type="evidence" value="ECO:0007669"/>
    <property type="project" value="UniProtKB-KW"/>
</dbReference>
<keyword evidence="6 11" id="KW-0375">Hydrogen ion transport</keyword>
<evidence type="ECO:0000256" key="6">
    <source>
        <dbReference type="ARBA" id="ARBA00022781"/>
    </source>
</evidence>
<evidence type="ECO:0000256" key="3">
    <source>
        <dbReference type="ARBA" id="ARBA00022448"/>
    </source>
</evidence>
<evidence type="ECO:0000256" key="9">
    <source>
        <dbReference type="ARBA" id="ARBA00023136"/>
    </source>
</evidence>
<evidence type="ECO:0000313" key="13">
    <source>
        <dbReference type="EMBL" id="TGK29053.1"/>
    </source>
</evidence>
<keyword evidence="3 11" id="KW-0813">Transport</keyword>
<dbReference type="Pfam" id="PF00119">
    <property type="entry name" value="ATP-synt_A"/>
    <property type="match status" value="1"/>
</dbReference>
<evidence type="ECO:0000256" key="7">
    <source>
        <dbReference type="ARBA" id="ARBA00022989"/>
    </source>
</evidence>
<dbReference type="CDD" id="cd00310">
    <property type="entry name" value="ATP-synt_Fo_a_6"/>
    <property type="match status" value="1"/>
</dbReference>
<name>A0A5F1Z164_9LEPT</name>
<proteinExistence type="inferred from homology"/>
<evidence type="ECO:0000256" key="1">
    <source>
        <dbReference type="ARBA" id="ARBA00004141"/>
    </source>
</evidence>
<evidence type="ECO:0000256" key="4">
    <source>
        <dbReference type="ARBA" id="ARBA00022547"/>
    </source>
</evidence>
<evidence type="ECO:0000256" key="2">
    <source>
        <dbReference type="ARBA" id="ARBA00006810"/>
    </source>
</evidence>
<feature type="transmembrane region" description="Helical" evidence="11">
    <location>
        <begin position="260"/>
        <end position="281"/>
    </location>
</feature>
<accession>A0A5F1Z164</accession>
<comment type="function">
    <text evidence="11 12">Key component of the proton channel; it plays a direct role in the translocation of protons across the membrane.</text>
</comment>
<dbReference type="OrthoDB" id="9809130at2"/>
<keyword evidence="7 11" id="KW-1133">Transmembrane helix</keyword>
<organism evidence="13 14">
    <name type="scientific">Leptospira gomenensis</name>
    <dbReference type="NCBI Taxonomy" id="2484974"/>
    <lineage>
        <taxon>Bacteria</taxon>
        <taxon>Pseudomonadati</taxon>
        <taxon>Spirochaetota</taxon>
        <taxon>Spirochaetia</taxon>
        <taxon>Leptospirales</taxon>
        <taxon>Leptospiraceae</taxon>
        <taxon>Leptospira</taxon>
    </lineage>
</organism>